<reference evidence="2" key="1">
    <citation type="submission" date="2017-02" db="EMBL/GenBank/DDBJ databases">
        <authorList>
            <person name="Varghese N."/>
            <person name="Submissions S."/>
        </authorList>
    </citation>
    <scope>NUCLEOTIDE SEQUENCE [LARGE SCALE GENOMIC DNA]</scope>
    <source>
        <strain evidence="2">DSM 22385</strain>
    </source>
</reference>
<dbReference type="AlphaFoldDB" id="A0A1T5BZA7"/>
<evidence type="ECO:0000313" key="2">
    <source>
        <dbReference type="Proteomes" id="UP000189981"/>
    </source>
</evidence>
<dbReference type="OrthoDB" id="9860962at2"/>
<evidence type="ECO:0000313" key="1">
    <source>
        <dbReference type="EMBL" id="SKB52343.1"/>
    </source>
</evidence>
<keyword evidence="2" id="KW-1185">Reference proteome</keyword>
<dbReference type="EMBL" id="FUYR01000001">
    <property type="protein sequence ID" value="SKB52343.1"/>
    <property type="molecule type" value="Genomic_DNA"/>
</dbReference>
<organism evidence="1 2">
    <name type="scientific">Daejeonella lutea</name>
    <dbReference type="NCBI Taxonomy" id="572036"/>
    <lineage>
        <taxon>Bacteria</taxon>
        <taxon>Pseudomonadati</taxon>
        <taxon>Bacteroidota</taxon>
        <taxon>Sphingobacteriia</taxon>
        <taxon>Sphingobacteriales</taxon>
        <taxon>Sphingobacteriaceae</taxon>
        <taxon>Daejeonella</taxon>
    </lineage>
</organism>
<dbReference type="Proteomes" id="UP000189981">
    <property type="component" value="Unassembled WGS sequence"/>
</dbReference>
<gene>
    <name evidence="1" type="ORF">SAMN05661099_1724</name>
</gene>
<accession>A0A1T5BZA7</accession>
<dbReference type="RefSeq" id="WP_079702166.1">
    <property type="nucleotide sequence ID" value="NZ_FUYR01000001.1"/>
</dbReference>
<proteinExistence type="predicted"/>
<sequence length="107" mass="12479">MEEKKTHSIFKKVKELTREDKILWKEEADGSTFYTSVSDFKIYIGKSVGTVSFELFNHHNEKIGLLEEGGYFENTQGLDAFYEQVRKKVLKIDDGLDDLLNQLERLD</sequence>
<name>A0A1T5BZA7_9SPHI</name>
<dbReference type="STRING" id="572036.SAMN05661099_1724"/>
<protein>
    <submittedName>
        <fullName evidence="1">Uncharacterized protein</fullName>
    </submittedName>
</protein>